<keyword evidence="2" id="KW-1185">Reference proteome</keyword>
<evidence type="ECO:0000313" key="1">
    <source>
        <dbReference type="EMBL" id="ACT91985.1"/>
    </source>
</evidence>
<organism evidence="1 2">
    <name type="scientific">Dyadobacter fermentans (strain ATCC 700827 / DSM 18053 / CIP 107007 / KCTC 52180 / NS114)</name>
    <dbReference type="NCBI Taxonomy" id="471854"/>
    <lineage>
        <taxon>Bacteria</taxon>
        <taxon>Pseudomonadati</taxon>
        <taxon>Bacteroidota</taxon>
        <taxon>Cytophagia</taxon>
        <taxon>Cytophagales</taxon>
        <taxon>Spirosomataceae</taxon>
        <taxon>Dyadobacter</taxon>
    </lineage>
</organism>
<evidence type="ECO:0008006" key="3">
    <source>
        <dbReference type="Google" id="ProtNLM"/>
    </source>
</evidence>
<dbReference type="Gene3D" id="2.160.20.10">
    <property type="entry name" value="Single-stranded right-handed beta-helix, Pectin lyase-like"/>
    <property type="match status" value="2"/>
</dbReference>
<name>C6W1C8_DYAFD</name>
<dbReference type="eggNOG" id="COG3210">
    <property type="taxonomic scope" value="Bacteria"/>
</dbReference>
<proteinExistence type="predicted"/>
<gene>
    <name evidence="1" type="ordered locus">Dfer_0723</name>
</gene>
<dbReference type="HOGENOM" id="CLU_264593_0_0_10"/>
<protein>
    <recommendedName>
        <fullName evidence="3">Polymorphic outer membrane protein</fullName>
    </recommendedName>
</protein>
<dbReference type="EMBL" id="CP001619">
    <property type="protein sequence ID" value="ACT91985.1"/>
    <property type="molecule type" value="Genomic_DNA"/>
</dbReference>
<dbReference type="InterPro" id="IPR059226">
    <property type="entry name" value="Choice_anch_Q_dom"/>
</dbReference>
<dbReference type="eggNOG" id="COG4886">
    <property type="taxonomic scope" value="Bacteria"/>
</dbReference>
<dbReference type="InterPro" id="IPR006626">
    <property type="entry name" value="PbH1"/>
</dbReference>
<dbReference type="InterPro" id="IPR011050">
    <property type="entry name" value="Pectin_lyase_fold/virulence"/>
</dbReference>
<dbReference type="SMART" id="SM00710">
    <property type="entry name" value="PbH1"/>
    <property type="match status" value="9"/>
</dbReference>
<dbReference type="PANTHER" id="PTHR11319">
    <property type="entry name" value="G PROTEIN-COUPLED RECEPTOR-RELATED"/>
    <property type="match status" value="1"/>
</dbReference>
<reference evidence="1 2" key="1">
    <citation type="journal article" date="2009" name="Stand. Genomic Sci.">
        <title>Complete genome sequence of Dyadobacter fermentans type strain (NS114).</title>
        <authorList>
            <person name="Lang E."/>
            <person name="Lapidus A."/>
            <person name="Chertkov O."/>
            <person name="Brettin T."/>
            <person name="Detter J.C."/>
            <person name="Han C."/>
            <person name="Copeland A."/>
            <person name="Glavina Del Rio T."/>
            <person name="Nolan M."/>
            <person name="Chen F."/>
            <person name="Lucas S."/>
            <person name="Tice H."/>
            <person name="Cheng J.F."/>
            <person name="Land M."/>
            <person name="Hauser L."/>
            <person name="Chang Y.J."/>
            <person name="Jeffries C.D."/>
            <person name="Kopitz M."/>
            <person name="Bruce D."/>
            <person name="Goodwin L."/>
            <person name="Pitluck S."/>
            <person name="Ovchinnikova G."/>
            <person name="Pati A."/>
            <person name="Ivanova N."/>
            <person name="Mavrommatis K."/>
            <person name="Chen A."/>
            <person name="Palaniappan K."/>
            <person name="Chain P."/>
            <person name="Bristow J."/>
            <person name="Eisen J.A."/>
            <person name="Markowitz V."/>
            <person name="Hugenholtz P."/>
            <person name="Goker M."/>
            <person name="Rohde M."/>
            <person name="Kyrpides N.C."/>
            <person name="Klenk H.P."/>
        </authorList>
    </citation>
    <scope>NUCLEOTIDE SEQUENCE [LARGE SCALE GENOMIC DNA]</scope>
    <source>
        <strain evidence="2">ATCC 700827 / DSM 18053 / CIP 107007 / KCTC 52180 / NS114</strain>
    </source>
</reference>
<accession>C6W1C8</accession>
<dbReference type="KEGG" id="dfe:Dfer_0723"/>
<sequence length="1318" mass="137064">MLLCWQGMALFHTAASGQGISPGGNNILYVDINVNTSAGGYTGAGDSWANAVPQLADALRWARTEYAGGDHGWSSANPLRIFIAKGKYLPAYHIDDRYYTTDGGRNNGFVLVRDVQLFGGFDPAGGIVELDDARILPNAAAPGQGTVLSGDLSGNDSPDHFDNHAENVHHVVVAGGIVGSGSIDGVTISGGNADESMEGPLAVSGQFVTSSAGGGMYLVNASALVKNSLFYRNTAYMNGGAMVFGSASEPVFTDCTFQSNEAETGGGAGNYSAGPKFNDCIFSGNTSTSFGGGVANVQANAVFTGCRFVDNTSDAGGGMSNQASNPTITNTDFIGNKARNGGGMFNGDGLITITGCSFSGNSAESDGGGLANGGGEIVFSQCTFEGNRGEQRGGAMRNDGATVTIRNSRITGNTSIQGGAISNERHQSVSMFNTMMWGNTALMGGGVVSGLGGPVLVANCTIWGNVSTEYPAGALVAVQVPLNVVNSIIWGNEANGSSTTPEASIQFMGDQLPVVINSLVANWGGSDNWDPIRGVDGGGNIDIDPGFASLTATDANFLHLTLASPARNTGSNSAYTTVGGNLSNDLDLAGNPRSFGPAVDMGAFESQQADVVVQVLYVDAAGGDDSNNGTSWGTAFKTLSHALTLANADNDVDTILVAKGTYYPTGAAPGSNRADAFHIARGGMKVLGGYDAGTGQRNLAANRTILSGAIGDAGSPADNSYHVLVIAGIPADADSIEVNGFVISDSYADGGSSSSFNGVNVAQNYGGGIYSKQNGLGLKLRFANLIIRNNYANYGAGMFNDEQSSPMVVNCQITGNAAAYNGGGMLNRNGSSPQVINCTIAGNEADDGAGIFNNTNASPGIHNSIVYGNSSGISSYNNSNPTLTYSLVEGQPVGSGNLAGTVNPGFTAPAGYDAAPTNAGDYRLQACSPALNKGNNSLFPGLAAHDANGDVRTAHSLIDLGAFEHQGALPTAAEALAKNGDQITRMVTRVTDFWANDEACRLVARLEPTGNTPLSGSVTGRVDVDAEVAFHNGSPYVQRHYLFNGPAGGTARMTLYFTQNEFDRFSQTLPSGPLPANAADEANKGNLRVFQYTGTTGSKPEDFDGAPSVIDPDDGNIRWDEAKQRWEVTFLVNGFSGFFIGSVASPLPVKVVSFAGKADAENAVTLDWRVAEQENIDAYHIQFSTNGRDFQHAGTVAAIETAETTYTFRHQPPLSSAVLYYRLLISEGDGSHSYSRIIDVKLPDHQSAFIYPNPASDGFRIKRRGAAGATASLVDMFGTRLKTWKFLSDEDYVDIRSLPAATYFIVFADGTSLKLFKN</sequence>
<dbReference type="PANTHER" id="PTHR11319:SF35">
    <property type="entry name" value="OUTER MEMBRANE PROTEIN PMPC-RELATED"/>
    <property type="match status" value="1"/>
</dbReference>
<dbReference type="Proteomes" id="UP000002011">
    <property type="component" value="Chromosome"/>
</dbReference>
<dbReference type="SUPFAM" id="SSF51126">
    <property type="entry name" value="Pectin lyase-like"/>
    <property type="match status" value="3"/>
</dbReference>
<dbReference type="InterPro" id="IPR012334">
    <property type="entry name" value="Pectin_lyas_fold"/>
</dbReference>
<dbReference type="STRING" id="471854.Dfer_0723"/>
<dbReference type="NCBIfam" id="NF041518">
    <property type="entry name" value="choice_anch_Q"/>
    <property type="match status" value="2"/>
</dbReference>
<evidence type="ECO:0000313" key="2">
    <source>
        <dbReference type="Proteomes" id="UP000002011"/>
    </source>
</evidence>